<dbReference type="Proteomes" id="UP000260216">
    <property type="component" value="Segment"/>
</dbReference>
<keyword evidence="2" id="KW-1185">Reference proteome</keyword>
<evidence type="ECO:0000313" key="1">
    <source>
        <dbReference type="EMBL" id="AXH67424.1"/>
    </source>
</evidence>
<dbReference type="GeneID" id="55609483"/>
<organism evidence="1 2">
    <name type="scientific">Streptomyces phage Wofford</name>
    <dbReference type="NCBI Taxonomy" id="2283267"/>
    <lineage>
        <taxon>Viruses</taxon>
        <taxon>Duplodnaviria</taxon>
        <taxon>Heunggongvirae</taxon>
        <taxon>Uroviricota</taxon>
        <taxon>Caudoviricetes</taxon>
        <taxon>Stanwilliamsviridae</taxon>
        <taxon>Boydwoodruffvirinae</taxon>
        <taxon>Karimacvirus</taxon>
        <taxon>Karimacvirus wofford</taxon>
        <taxon>Streptomyces virus Wofford</taxon>
    </lineage>
</organism>
<accession>A0A345MAA3</accession>
<sequence>MSEKNERVQWGINYKHNLGNFENVDITAGVECDVLPGESIQDALERVSGEVLESFFGKLPQITEALEDQ</sequence>
<dbReference type="EMBL" id="MH576968">
    <property type="protein sequence ID" value="AXH67424.1"/>
    <property type="molecule type" value="Genomic_DNA"/>
</dbReference>
<evidence type="ECO:0000313" key="2">
    <source>
        <dbReference type="Proteomes" id="UP000260216"/>
    </source>
</evidence>
<reference evidence="1 2" key="1">
    <citation type="submission" date="2018-07" db="EMBL/GenBank/DDBJ databases">
        <authorList>
            <person name="Wofford K.M."/>
            <person name="Typhair T.J."/>
            <person name="Gonzales M.A."/>
            <person name="Castillo J.C."/>
            <person name="Smith B.R."/>
            <person name="Klug H.M."/>
            <person name="Hughes L.E."/>
            <person name="Garlena R.A."/>
            <person name="Russell D.A."/>
            <person name="Pope W.H."/>
            <person name="Jacobs-Sera D."/>
            <person name="Hatfull G.F."/>
        </authorList>
    </citation>
    <scope>NUCLEOTIDE SEQUENCE [LARGE SCALE GENOMIC DNA]</scope>
</reference>
<name>A0A345MAA3_9CAUD</name>
<dbReference type="KEGG" id="vg:55609483"/>
<protein>
    <submittedName>
        <fullName evidence="1">Uncharacterized protein</fullName>
    </submittedName>
</protein>
<gene>
    <name evidence="1" type="primary">75</name>
    <name evidence="1" type="ORF">SEA_WOFFORD_75</name>
</gene>
<proteinExistence type="predicted"/>
<dbReference type="RefSeq" id="YP_009839763.1">
    <property type="nucleotide sequence ID" value="NC_048722.1"/>
</dbReference>